<sequence length="178" mass="20411">MKANGSIERFKARLVAKRYSQIEDINNAFLNGDLDEEMYMSLPPGYQVKREYLPNTKLVYNGGFVTLLVYVDDIIIDSNNLQLSMDVKTYLSSHFKLKDLGEVKYFLGLELARSIEGISICQRKYALDMLEEHGLLGVKPVSTPIYYNHKLEKATDDEQLADATLYRQLIRKLISVYG</sequence>
<proteinExistence type="predicted"/>
<reference evidence="3" key="2">
    <citation type="submission" date="2025-08" db="UniProtKB">
        <authorList>
            <consortium name="RefSeq"/>
        </authorList>
    </citation>
    <scope>IDENTIFICATION</scope>
</reference>
<dbReference type="SUPFAM" id="SSF56672">
    <property type="entry name" value="DNA/RNA polymerases"/>
    <property type="match status" value="1"/>
</dbReference>
<gene>
    <name evidence="3" type="primary">LOC108660607</name>
</gene>
<accession>A0AB32VSP8</accession>
<organism evidence="2 3">
    <name type="scientific">Theobroma cacao</name>
    <name type="common">Cacao</name>
    <name type="synonym">Cocoa</name>
    <dbReference type="NCBI Taxonomy" id="3641"/>
    <lineage>
        <taxon>Eukaryota</taxon>
        <taxon>Viridiplantae</taxon>
        <taxon>Streptophyta</taxon>
        <taxon>Embryophyta</taxon>
        <taxon>Tracheophyta</taxon>
        <taxon>Spermatophyta</taxon>
        <taxon>Magnoliopsida</taxon>
        <taxon>eudicotyledons</taxon>
        <taxon>Gunneridae</taxon>
        <taxon>Pentapetalae</taxon>
        <taxon>rosids</taxon>
        <taxon>malvids</taxon>
        <taxon>Malvales</taxon>
        <taxon>Malvaceae</taxon>
        <taxon>Byttnerioideae</taxon>
        <taxon>Theobroma</taxon>
    </lineage>
</organism>
<dbReference type="InterPro" id="IPR043502">
    <property type="entry name" value="DNA/RNA_pol_sf"/>
</dbReference>
<dbReference type="AlphaFoldDB" id="A0AB32VSP8"/>
<dbReference type="InterPro" id="IPR013103">
    <property type="entry name" value="RVT_2"/>
</dbReference>
<dbReference type="KEGG" id="tcc:108660607"/>
<evidence type="ECO:0000259" key="1">
    <source>
        <dbReference type="Pfam" id="PF07727"/>
    </source>
</evidence>
<dbReference type="GeneID" id="108660607"/>
<protein>
    <submittedName>
        <fullName evidence="3">Uncharacterized mitochondrial protein AtMg00810-like</fullName>
    </submittedName>
</protein>
<evidence type="ECO:0000313" key="2">
    <source>
        <dbReference type="Proteomes" id="UP000694886"/>
    </source>
</evidence>
<dbReference type="Gramene" id="Tc02v2_t001910.1">
    <property type="protein sequence ID" value="Tc02v2_p001910.1"/>
    <property type="gene ID" value="Tc02v2_g001910"/>
</dbReference>
<dbReference type="RefSeq" id="XP_017970307.1">
    <property type="nucleotide sequence ID" value="XM_018114818.1"/>
</dbReference>
<feature type="domain" description="Reverse transcriptase Ty1/copia-type" evidence="1">
    <location>
        <begin position="67"/>
        <end position="145"/>
    </location>
</feature>
<name>A0AB32VSP8_THECC</name>
<evidence type="ECO:0000313" key="3">
    <source>
        <dbReference type="RefSeq" id="XP_017970307.1"/>
    </source>
</evidence>
<reference evidence="2" key="1">
    <citation type="journal article" date="1997" name="Nucleic Acids Res.">
        <title>tRNAscan-SE: a program for improved detection of transfer RNA genes in genomic sequence.</title>
        <authorList>
            <person name="Lowe T.M."/>
            <person name="Eddy S.R."/>
        </authorList>
    </citation>
    <scope>NUCLEOTIDE SEQUENCE [LARGE SCALE GENOMIC DNA]</scope>
    <source>
        <strain evidence="2">r\B97-61/B2</strain>
    </source>
</reference>
<dbReference type="Pfam" id="PF07727">
    <property type="entry name" value="RVT_2"/>
    <property type="match status" value="1"/>
</dbReference>
<dbReference type="Proteomes" id="UP000694886">
    <property type="component" value="Chromosome 2"/>
</dbReference>